<evidence type="ECO:0000256" key="1">
    <source>
        <dbReference type="SAM" id="MobiDB-lite"/>
    </source>
</evidence>
<reference evidence="2" key="1">
    <citation type="submission" date="2020-05" db="EMBL/GenBank/DDBJ databases">
        <authorList>
            <person name="Chiriac C."/>
            <person name="Salcher M."/>
            <person name="Ghai R."/>
            <person name="Kavagutti S V."/>
        </authorList>
    </citation>
    <scope>NUCLEOTIDE SEQUENCE</scope>
</reference>
<proteinExistence type="predicted"/>
<dbReference type="EMBL" id="CAFBLP010000032">
    <property type="protein sequence ID" value="CAB4880045.1"/>
    <property type="molecule type" value="Genomic_DNA"/>
</dbReference>
<organism evidence="2">
    <name type="scientific">freshwater metagenome</name>
    <dbReference type="NCBI Taxonomy" id="449393"/>
    <lineage>
        <taxon>unclassified sequences</taxon>
        <taxon>metagenomes</taxon>
        <taxon>ecological metagenomes</taxon>
    </lineage>
</organism>
<sequence length="173" mass="17364">MSSQPDSNCRSGIAYDPAASASTNALESPKIATRTGAGAGTLVVVTMAVDTVVGGAKVSSGAEDGRPANDGVVVVTAAPGPLAAANCWARTKSIDDDGAAPAAGTAEAASSTPARAPMATSDGRRTTTLRWRIGISRKWNDTTVSASVSGTAIRPAAPTFSSRNATTMGQWNR</sequence>
<name>A0A6J7EFE9_9ZZZZ</name>
<evidence type="ECO:0000313" key="2">
    <source>
        <dbReference type="EMBL" id="CAB4880045.1"/>
    </source>
</evidence>
<feature type="compositionally biased region" description="Low complexity" evidence="1">
    <location>
        <begin position="99"/>
        <end position="114"/>
    </location>
</feature>
<gene>
    <name evidence="2" type="ORF">UFOPK3376_01422</name>
</gene>
<dbReference type="AlphaFoldDB" id="A0A6J7EFE9"/>
<feature type="region of interest" description="Disordered" evidence="1">
    <location>
        <begin position="97"/>
        <end position="123"/>
    </location>
</feature>
<protein>
    <submittedName>
        <fullName evidence="2">Unannotated protein</fullName>
    </submittedName>
</protein>
<accession>A0A6J7EFE9</accession>